<keyword evidence="3" id="KW-1185">Reference proteome</keyword>
<accession>A0AA39N7L9</accession>
<name>A0AA39N7L9_ARMTA</name>
<evidence type="ECO:0000313" key="2">
    <source>
        <dbReference type="EMBL" id="KAK0460522.1"/>
    </source>
</evidence>
<dbReference type="GeneID" id="85352043"/>
<dbReference type="PANTHER" id="PTHR33266">
    <property type="entry name" value="CHROMOSOME 15, WHOLE GENOME SHOTGUN SEQUENCE"/>
    <property type="match status" value="1"/>
</dbReference>
<protein>
    <submittedName>
        <fullName evidence="2">Uncharacterized protein</fullName>
    </submittedName>
</protein>
<reference evidence="2" key="1">
    <citation type="submission" date="2023-06" db="EMBL/GenBank/DDBJ databases">
        <authorList>
            <consortium name="Lawrence Berkeley National Laboratory"/>
            <person name="Ahrendt S."/>
            <person name="Sahu N."/>
            <person name="Indic B."/>
            <person name="Wong-Bajracharya J."/>
            <person name="Merenyi Z."/>
            <person name="Ke H.-M."/>
            <person name="Monk M."/>
            <person name="Kocsube S."/>
            <person name="Drula E."/>
            <person name="Lipzen A."/>
            <person name="Balint B."/>
            <person name="Henrissat B."/>
            <person name="Andreopoulos B."/>
            <person name="Martin F.M."/>
            <person name="Harder C.B."/>
            <person name="Rigling D."/>
            <person name="Ford K.L."/>
            <person name="Foster G.D."/>
            <person name="Pangilinan J."/>
            <person name="Papanicolaou A."/>
            <person name="Barry K."/>
            <person name="LaButti K."/>
            <person name="Viragh M."/>
            <person name="Koriabine M."/>
            <person name="Yan M."/>
            <person name="Riley R."/>
            <person name="Champramary S."/>
            <person name="Plett K.L."/>
            <person name="Tsai I.J."/>
            <person name="Slot J."/>
            <person name="Sipos G."/>
            <person name="Plett J."/>
            <person name="Nagy L.G."/>
            <person name="Grigoriev I.V."/>
        </authorList>
    </citation>
    <scope>NUCLEOTIDE SEQUENCE</scope>
    <source>
        <strain evidence="2">CCBAS 213</strain>
    </source>
</reference>
<evidence type="ECO:0000256" key="1">
    <source>
        <dbReference type="SAM" id="MobiDB-lite"/>
    </source>
</evidence>
<sequence>MEALDEVRTSHLCFTVVFLTLVGASQSLLVAVAKASQTSPYIGDYPARLLADITSHVKAHCAEGYGSIGAIIQSSGTGKSRTMHEIAANVFTILINISQTDSADLGAGYVSYLPDILVRQHLLPHRSVNLHIRYHCFLRAMFERVKAELCALKVDQNCDPADKALLWREHLSSGSVRKMLYRKVIDCAKSHEAITATLTDHPDESVRNKTHAELLWSTNQSFESLLKAVNSREHLKILMYLDEAHTLVITPTDTTNHGMLCSTLADLSDLHHFTIFISTTGVLRIVEQHIQHDYRSSRAVAPIPKLLAPFTILPFDIGPPVLHRKTTFETLRSIEPLARFGRPLSLLSTLSFRWHVMLAADVTPASLILRARSKLTHRDRGRRSMSPLHGAATPAEHVKEPEKVVQMALVGIRAHRLQEMVKGHMRIAFSVPSHREYMMSGYPSEPILAEAVAISIYEEGVSMVKVISELIQNDLIDKGERGGLVARLLLTLAWDAAIHSLMSKKKHPTLLGSHEHGHAAYSRPIPLMDFLAALLPEEYLEKILQSTPDHQLGGRTFGEAFKYAYVHFTHFGRAGSSNAINSGSALAAFIRGMAFQCCSGHPVIDILIPVLIVPKREASRPDFNVDDLTLDKFQRSSVMISVKDRENAEKRNYTISAESVDFWLDQDTDVDVPYIAILMQLGDIGKPAARRAKCQTDSSPVAPTISTRSQQAPGSMQKPSVKTGTVRATRQSESPKKEHPRYSIIISGCSSSIHKLISPNEKAMYSAMLASKDEQSLVLLRKMKPFWNLGPACFDWVADLPGIGIVPDVVEMDYVPGFMYGDQNVVIEDEDEDAPDIGDETGVDLWHNA</sequence>
<dbReference type="Proteomes" id="UP001175211">
    <property type="component" value="Unassembled WGS sequence"/>
</dbReference>
<organism evidence="2 3">
    <name type="scientific">Armillaria tabescens</name>
    <name type="common">Ringless honey mushroom</name>
    <name type="synonym">Agaricus tabescens</name>
    <dbReference type="NCBI Taxonomy" id="1929756"/>
    <lineage>
        <taxon>Eukaryota</taxon>
        <taxon>Fungi</taxon>
        <taxon>Dikarya</taxon>
        <taxon>Basidiomycota</taxon>
        <taxon>Agaricomycotina</taxon>
        <taxon>Agaricomycetes</taxon>
        <taxon>Agaricomycetidae</taxon>
        <taxon>Agaricales</taxon>
        <taxon>Marasmiineae</taxon>
        <taxon>Physalacriaceae</taxon>
        <taxon>Desarmillaria</taxon>
    </lineage>
</organism>
<comment type="caution">
    <text evidence="2">The sequence shown here is derived from an EMBL/GenBank/DDBJ whole genome shotgun (WGS) entry which is preliminary data.</text>
</comment>
<feature type="compositionally biased region" description="Polar residues" evidence="1">
    <location>
        <begin position="695"/>
        <end position="732"/>
    </location>
</feature>
<gene>
    <name evidence="2" type="ORF">EV420DRAFT_1306428</name>
</gene>
<dbReference type="RefSeq" id="XP_060332561.1">
    <property type="nucleotide sequence ID" value="XM_060468495.1"/>
</dbReference>
<proteinExistence type="predicted"/>
<evidence type="ECO:0000313" key="3">
    <source>
        <dbReference type="Proteomes" id="UP001175211"/>
    </source>
</evidence>
<dbReference type="EMBL" id="JAUEPS010000012">
    <property type="protein sequence ID" value="KAK0460522.1"/>
    <property type="molecule type" value="Genomic_DNA"/>
</dbReference>
<dbReference type="PANTHER" id="PTHR33266:SF1">
    <property type="entry name" value="F-BOX DOMAIN-CONTAINING PROTEIN"/>
    <property type="match status" value="1"/>
</dbReference>
<feature type="region of interest" description="Disordered" evidence="1">
    <location>
        <begin position="695"/>
        <end position="740"/>
    </location>
</feature>
<dbReference type="AlphaFoldDB" id="A0AA39N7L9"/>